<dbReference type="Pfam" id="PF06565">
    <property type="entry name" value="DM10_dom"/>
    <property type="match status" value="3"/>
</dbReference>
<organism evidence="9 10">
    <name type="scientific">Lagenidium giganteum</name>
    <dbReference type="NCBI Taxonomy" id="4803"/>
    <lineage>
        <taxon>Eukaryota</taxon>
        <taxon>Sar</taxon>
        <taxon>Stramenopiles</taxon>
        <taxon>Oomycota</taxon>
        <taxon>Peronosporomycetes</taxon>
        <taxon>Pythiales</taxon>
        <taxon>Pythiaceae</taxon>
    </lineage>
</organism>
<evidence type="ECO:0000256" key="3">
    <source>
        <dbReference type="ARBA" id="ARBA00022490"/>
    </source>
</evidence>
<sequence>MTKPNAPAMTVPMIPGIMSTHYQDIGRRSFRKSQMLHQMSQGKVLEVPQVPSSTTVLPEDNANQQPRARPKGQGVVSSKYRVDPTQPSWITNDRQVLRFFGYVQEDVEERGVAATRTRRIVLCYYLSDGTISISEPKTPNSGMVQGELVRKSIVTKPNGTAFSPSDLRIGSNVRLFGRVYHLVDCDEATRAYYAETDAHAPQPSPRKYPDDHGSQLDEIMAIKNKLQAKVASVEASKAEQVRKFQELSQRVLRFYVSWQDPHPLYPETRRYVLHYFLCDDTIEVVEPRDERSGRGHFPVLLSRRKMKNELARGRAIASASATGATDANTTPERWLTDRDLRCGEWIQLFSRKFLLEDCDAFTRDYYLQTHGVTQEKFSTPKPKSKAVASKWKLFQAKSPKASAPNAPGDNLRRVVHDAQGHTEQAKHFHASDALDKKLLRFRAKFHGLPPDDVNAHRRFIVTYYLEDDTLAIFEPPVKNSGIIGGRFLDRGRFRRVQHARHGGTHARETQKERSCYTASDFYVGAVVGFEFSPNQRLELIEADKQTLSYCEAHPDEFIYSDGERVLQQLARWIVSTSSMGSNQLRQECRRVDRQGCGFLQLDELKDVLVRVGVFGQLNAQQLITLTRMFEVDTESDERLFWYDDWVDVLSARVWRIGSAYGDKADMAGQPSWIVALRKIPRLRKVLRAGENPSRGNQNSHHVSMGMFSKAIDYFKAKLETQELSTIKNQFGDGADAIDYYALCDAVFEMPPPAQSSSKQEADTDNPMVSARSFQIDDDDGDMELPPSPKDGSPRADNNNSPRVFSSPRKLPANPSPRFDHSPRVEFSPRVDYAPRVDYSPRVENASPRLASPRKQLMPALQLPEPTDLSVAKRGDSTPRTDSRVLALLHRVFGSRKYQLRKALRERDRHKTGILTEEDFMAAVLEVEPKLSDDDTYLIADVYFPNNNSTVDYAKMLEHAFRT</sequence>
<feature type="domain" description="DM10" evidence="8">
    <location>
        <begin position="93"/>
        <end position="197"/>
    </location>
</feature>
<dbReference type="AlphaFoldDB" id="A0AAV2ZGF1"/>
<evidence type="ECO:0000313" key="10">
    <source>
        <dbReference type="Proteomes" id="UP001146120"/>
    </source>
</evidence>
<evidence type="ECO:0000256" key="6">
    <source>
        <dbReference type="ARBA" id="ARBA00023273"/>
    </source>
</evidence>
<feature type="domain" description="DM10" evidence="8">
    <location>
        <begin position="435"/>
        <end position="554"/>
    </location>
</feature>
<evidence type="ECO:0000256" key="2">
    <source>
        <dbReference type="ARBA" id="ARBA00004245"/>
    </source>
</evidence>
<dbReference type="EMBL" id="DAKRPA010000019">
    <property type="protein sequence ID" value="DBA03455.1"/>
    <property type="molecule type" value="Genomic_DNA"/>
</dbReference>
<dbReference type="GO" id="GO:0043014">
    <property type="term" value="F:alpha-tubulin binding"/>
    <property type="evidence" value="ECO:0007669"/>
    <property type="project" value="TreeGrafter"/>
</dbReference>
<feature type="region of interest" description="Disordered" evidence="7">
    <location>
        <begin position="49"/>
        <end position="80"/>
    </location>
</feature>
<dbReference type="SMART" id="SM00676">
    <property type="entry name" value="DM10"/>
    <property type="match status" value="3"/>
</dbReference>
<dbReference type="Proteomes" id="UP001146120">
    <property type="component" value="Unassembled WGS sequence"/>
</dbReference>
<evidence type="ECO:0000313" key="9">
    <source>
        <dbReference type="EMBL" id="DBA03455.1"/>
    </source>
</evidence>
<dbReference type="InterPro" id="IPR011992">
    <property type="entry name" value="EF-hand-dom_pair"/>
</dbReference>
<comment type="subcellular location">
    <subcellularLocation>
        <location evidence="1">Cell projection</location>
        <location evidence="1">Cilium</location>
    </subcellularLocation>
    <subcellularLocation>
        <location evidence="2">Cytoplasm</location>
        <location evidence="2">Cytoskeleton</location>
    </subcellularLocation>
</comment>
<feature type="domain" description="DM10" evidence="8">
    <location>
        <begin position="248"/>
        <end position="370"/>
    </location>
</feature>
<evidence type="ECO:0000256" key="5">
    <source>
        <dbReference type="ARBA" id="ARBA00023212"/>
    </source>
</evidence>
<dbReference type="GO" id="GO:0060285">
    <property type="term" value="P:cilium-dependent cell motility"/>
    <property type="evidence" value="ECO:0007669"/>
    <property type="project" value="TreeGrafter"/>
</dbReference>
<dbReference type="GO" id="GO:0072686">
    <property type="term" value="C:mitotic spindle"/>
    <property type="evidence" value="ECO:0007669"/>
    <property type="project" value="TreeGrafter"/>
</dbReference>
<keyword evidence="6" id="KW-0966">Cell projection</keyword>
<keyword evidence="4" id="KW-0677">Repeat</keyword>
<name>A0AAV2ZGF1_9STRA</name>
<dbReference type="InterPro" id="IPR040193">
    <property type="entry name" value="EFHC1/EFHC2/EFHB"/>
</dbReference>
<evidence type="ECO:0000259" key="8">
    <source>
        <dbReference type="PROSITE" id="PS51336"/>
    </source>
</evidence>
<evidence type="ECO:0000256" key="1">
    <source>
        <dbReference type="ARBA" id="ARBA00004138"/>
    </source>
</evidence>
<dbReference type="GO" id="GO:0007052">
    <property type="term" value="P:mitotic spindle organization"/>
    <property type="evidence" value="ECO:0007669"/>
    <property type="project" value="TreeGrafter"/>
</dbReference>
<dbReference type="GO" id="GO:0005930">
    <property type="term" value="C:axoneme"/>
    <property type="evidence" value="ECO:0007669"/>
    <property type="project" value="TreeGrafter"/>
</dbReference>
<dbReference type="GO" id="GO:0000281">
    <property type="term" value="P:mitotic cytokinesis"/>
    <property type="evidence" value="ECO:0007669"/>
    <property type="project" value="TreeGrafter"/>
</dbReference>
<feature type="region of interest" description="Disordered" evidence="7">
    <location>
        <begin position="771"/>
        <end position="860"/>
    </location>
</feature>
<gene>
    <name evidence="9" type="ORF">N0F65_002863</name>
</gene>
<dbReference type="InterPro" id="IPR006602">
    <property type="entry name" value="DM10_dom"/>
</dbReference>
<dbReference type="PROSITE" id="PS51336">
    <property type="entry name" value="DM10"/>
    <property type="match status" value="3"/>
</dbReference>
<feature type="compositionally biased region" description="Polar residues" evidence="7">
    <location>
        <begin position="50"/>
        <end position="66"/>
    </location>
</feature>
<dbReference type="Gene3D" id="2.30.29.170">
    <property type="match status" value="3"/>
</dbReference>
<feature type="compositionally biased region" description="Basic and acidic residues" evidence="7">
    <location>
        <begin position="817"/>
        <end position="840"/>
    </location>
</feature>
<reference evidence="9" key="2">
    <citation type="journal article" date="2023" name="Microbiol Resour">
        <title>Decontamination and Annotation of the Draft Genome Sequence of the Oomycete Lagenidium giganteum ARSEF 373.</title>
        <authorList>
            <person name="Morgan W.R."/>
            <person name="Tartar A."/>
        </authorList>
    </citation>
    <scope>NUCLEOTIDE SEQUENCE</scope>
    <source>
        <strain evidence="9">ARSEF 373</strain>
    </source>
</reference>
<keyword evidence="3" id="KW-0963">Cytoplasm</keyword>
<dbReference type="PANTHER" id="PTHR12086:SF9">
    <property type="entry name" value="EF-HAND DOMAIN-CONTAINING PROTEIN 1"/>
    <property type="match status" value="1"/>
</dbReference>
<protein>
    <recommendedName>
        <fullName evidence="8">DM10 domain-containing protein</fullName>
    </recommendedName>
</protein>
<keyword evidence="5" id="KW-0206">Cytoskeleton</keyword>
<dbReference type="PANTHER" id="PTHR12086">
    <property type="entry name" value="EF-HAND DOMAIN C-TERMINAL CONTAINING PROTEIN"/>
    <property type="match status" value="1"/>
</dbReference>
<evidence type="ECO:0000256" key="4">
    <source>
        <dbReference type="ARBA" id="ARBA00022737"/>
    </source>
</evidence>
<dbReference type="SUPFAM" id="SSF47473">
    <property type="entry name" value="EF-hand"/>
    <property type="match status" value="1"/>
</dbReference>
<proteinExistence type="predicted"/>
<evidence type="ECO:0000256" key="7">
    <source>
        <dbReference type="SAM" id="MobiDB-lite"/>
    </source>
</evidence>
<accession>A0AAV2ZGF1</accession>
<keyword evidence="10" id="KW-1185">Reference proteome</keyword>
<comment type="caution">
    <text evidence="9">The sequence shown here is derived from an EMBL/GenBank/DDBJ whole genome shotgun (WGS) entry which is preliminary data.</text>
</comment>
<dbReference type="FunFam" id="2.30.29.170:FF:000004">
    <property type="entry name" value="EF-hand domain containing 2"/>
    <property type="match status" value="1"/>
</dbReference>
<reference evidence="9" key="1">
    <citation type="submission" date="2022-11" db="EMBL/GenBank/DDBJ databases">
        <authorList>
            <person name="Morgan W.R."/>
            <person name="Tartar A."/>
        </authorList>
    </citation>
    <scope>NUCLEOTIDE SEQUENCE</scope>
    <source>
        <strain evidence="9">ARSEF 373</strain>
    </source>
</reference>